<gene>
    <name evidence="9" type="ORF">HETIRDRAFT_99784</name>
</gene>
<dbReference type="GO" id="GO:0072546">
    <property type="term" value="C:EMC complex"/>
    <property type="evidence" value="ECO:0007669"/>
    <property type="project" value="TreeGrafter"/>
</dbReference>
<protein>
    <recommendedName>
        <fullName evidence="8">ER membrane protein complex subunit 7 beta-sandwich domain-containing protein</fullName>
    </recommendedName>
</protein>
<evidence type="ECO:0000256" key="2">
    <source>
        <dbReference type="ARBA" id="ARBA00022692"/>
    </source>
</evidence>
<keyword evidence="4 7" id="KW-1133">Transmembrane helix</keyword>
<dbReference type="RefSeq" id="XP_009541336.1">
    <property type="nucleotide sequence ID" value="XM_009543041.1"/>
</dbReference>
<feature type="region of interest" description="Disordered" evidence="6">
    <location>
        <begin position="181"/>
        <end position="207"/>
    </location>
</feature>
<dbReference type="HOGENOM" id="CLU_073620_3_0_1"/>
<evidence type="ECO:0000256" key="1">
    <source>
        <dbReference type="ARBA" id="ARBA00004167"/>
    </source>
</evidence>
<comment type="subcellular location">
    <subcellularLocation>
        <location evidence="1">Membrane</location>
        <topology evidence="1">Single-pass membrane protein</topology>
    </subcellularLocation>
</comment>
<organism evidence="9 10">
    <name type="scientific">Heterobasidion irregulare (strain TC 32-1)</name>
    <dbReference type="NCBI Taxonomy" id="747525"/>
    <lineage>
        <taxon>Eukaryota</taxon>
        <taxon>Fungi</taxon>
        <taxon>Dikarya</taxon>
        <taxon>Basidiomycota</taxon>
        <taxon>Agaricomycotina</taxon>
        <taxon>Agaricomycetes</taxon>
        <taxon>Russulales</taxon>
        <taxon>Bondarzewiaceae</taxon>
        <taxon>Heterobasidion</taxon>
        <taxon>Heterobasidion annosum species complex</taxon>
    </lineage>
</organism>
<evidence type="ECO:0000313" key="9">
    <source>
        <dbReference type="EMBL" id="ETW87434.1"/>
    </source>
</evidence>
<dbReference type="Proteomes" id="UP000030671">
    <property type="component" value="Unassembled WGS sequence"/>
</dbReference>
<dbReference type="PANTHER" id="PTHR13605:SF4">
    <property type="entry name" value="ER MEMBRANE PROTEIN COMPLEX SUBUNIT 7"/>
    <property type="match status" value="1"/>
</dbReference>
<dbReference type="PANTHER" id="PTHR13605">
    <property type="entry name" value="ER MEMBRANE PROTEIN COMPLEX SUBUNIT 7"/>
    <property type="match status" value="1"/>
</dbReference>
<dbReference type="Pfam" id="PF09430">
    <property type="entry name" value="EMC7_beta-sandw"/>
    <property type="match status" value="1"/>
</dbReference>
<keyword evidence="5 7" id="KW-0472">Membrane</keyword>
<evidence type="ECO:0000259" key="8">
    <source>
        <dbReference type="Pfam" id="PF09430"/>
    </source>
</evidence>
<feature type="transmembrane region" description="Helical" evidence="7">
    <location>
        <begin position="118"/>
        <end position="136"/>
    </location>
</feature>
<dbReference type="InParanoid" id="W4KP07"/>
<dbReference type="GeneID" id="20678916"/>
<dbReference type="InterPro" id="IPR039163">
    <property type="entry name" value="EMC7"/>
</dbReference>
<dbReference type="AlphaFoldDB" id="W4KP07"/>
<evidence type="ECO:0000256" key="5">
    <source>
        <dbReference type="ARBA" id="ARBA00023136"/>
    </source>
</evidence>
<keyword evidence="10" id="KW-1185">Reference proteome</keyword>
<dbReference type="STRING" id="747525.W4KP07"/>
<feature type="compositionally biased region" description="Polar residues" evidence="6">
    <location>
        <begin position="190"/>
        <end position="200"/>
    </location>
</feature>
<dbReference type="FunCoup" id="W4KP07">
    <property type="interactions" value="74"/>
</dbReference>
<dbReference type="EMBL" id="KI925454">
    <property type="protein sequence ID" value="ETW87434.1"/>
    <property type="molecule type" value="Genomic_DNA"/>
</dbReference>
<name>W4KP07_HETIT</name>
<keyword evidence="2 7" id="KW-0812">Transmembrane</keyword>
<dbReference type="InterPro" id="IPR019008">
    <property type="entry name" value="Beta_sandwich_EMC7"/>
</dbReference>
<evidence type="ECO:0000313" key="10">
    <source>
        <dbReference type="Proteomes" id="UP000030671"/>
    </source>
</evidence>
<feature type="domain" description="ER membrane protein complex subunit 7 beta-sandwich" evidence="8">
    <location>
        <begin position="11"/>
        <end position="121"/>
    </location>
</feature>
<dbReference type="OrthoDB" id="27095at2759"/>
<evidence type="ECO:0000256" key="4">
    <source>
        <dbReference type="ARBA" id="ARBA00022989"/>
    </source>
</evidence>
<sequence length="207" mass="22746">MSTVQAYASTLGHTRVILDGSVASGSVTRDGRFLIPSVEPGTYILSVVSHNHQFDKFRIDIPTQSSTPEVRAYAPGTPLNPPSSIKLSYPILITPRGQNAYFVPPQSFNLLGMFQNPMMLMMVFGGVMMLSMPYLLKSMDPEMVQEFKENQAKLSNFQTSLQNGDLKSSYSALMSGEEPRAVVSTVAAKQPNSAPNTPKNRGNKKRR</sequence>
<evidence type="ECO:0000256" key="6">
    <source>
        <dbReference type="SAM" id="MobiDB-lite"/>
    </source>
</evidence>
<dbReference type="eggNOG" id="KOG3306">
    <property type="taxonomic scope" value="Eukaryota"/>
</dbReference>
<proteinExistence type="predicted"/>
<evidence type="ECO:0000256" key="3">
    <source>
        <dbReference type="ARBA" id="ARBA00022729"/>
    </source>
</evidence>
<evidence type="ECO:0000256" key="7">
    <source>
        <dbReference type="SAM" id="Phobius"/>
    </source>
</evidence>
<reference evidence="9 10" key="1">
    <citation type="journal article" date="2012" name="New Phytol.">
        <title>Insight into trade-off between wood decay and parasitism from the genome of a fungal forest pathogen.</title>
        <authorList>
            <person name="Olson A."/>
            <person name="Aerts A."/>
            <person name="Asiegbu F."/>
            <person name="Belbahri L."/>
            <person name="Bouzid O."/>
            <person name="Broberg A."/>
            <person name="Canback B."/>
            <person name="Coutinho P.M."/>
            <person name="Cullen D."/>
            <person name="Dalman K."/>
            <person name="Deflorio G."/>
            <person name="van Diepen L.T."/>
            <person name="Dunand C."/>
            <person name="Duplessis S."/>
            <person name="Durling M."/>
            <person name="Gonthier P."/>
            <person name="Grimwood J."/>
            <person name="Fossdal C.G."/>
            <person name="Hansson D."/>
            <person name="Henrissat B."/>
            <person name="Hietala A."/>
            <person name="Himmelstrand K."/>
            <person name="Hoffmeister D."/>
            <person name="Hogberg N."/>
            <person name="James T.Y."/>
            <person name="Karlsson M."/>
            <person name="Kohler A."/>
            <person name="Kues U."/>
            <person name="Lee Y.H."/>
            <person name="Lin Y.C."/>
            <person name="Lind M."/>
            <person name="Lindquist E."/>
            <person name="Lombard V."/>
            <person name="Lucas S."/>
            <person name="Lunden K."/>
            <person name="Morin E."/>
            <person name="Murat C."/>
            <person name="Park J."/>
            <person name="Raffaello T."/>
            <person name="Rouze P."/>
            <person name="Salamov A."/>
            <person name="Schmutz J."/>
            <person name="Solheim H."/>
            <person name="Stahlberg J."/>
            <person name="Velez H."/>
            <person name="de Vries R.P."/>
            <person name="Wiebenga A."/>
            <person name="Woodward S."/>
            <person name="Yakovlev I."/>
            <person name="Garbelotto M."/>
            <person name="Martin F."/>
            <person name="Grigoriev I.V."/>
            <person name="Stenlid J."/>
        </authorList>
    </citation>
    <scope>NUCLEOTIDE SEQUENCE [LARGE SCALE GENOMIC DNA]</scope>
    <source>
        <strain evidence="9 10">TC 32-1</strain>
    </source>
</reference>
<dbReference type="KEGG" id="hir:HETIRDRAFT_99784"/>
<accession>W4KP07</accession>
<keyword evidence="3" id="KW-0732">Signal</keyword>